<protein>
    <recommendedName>
        <fullName evidence="3">Lipoprotein</fullName>
    </recommendedName>
</protein>
<evidence type="ECO:0000313" key="2">
    <source>
        <dbReference type="Proteomes" id="UP000319848"/>
    </source>
</evidence>
<dbReference type="RefSeq" id="WP_023569551.1">
    <property type="nucleotide sequence ID" value="NZ_AVBI01000001.1"/>
</dbReference>
<sequence length="131" mass="14797">MKNVIVALSVSFLISGCCTVATNKNEINQKLDSSSEKEIVLVRVINDSRCPEGAQCIWAGEVSVEVAAYENKKVVAQQEFTLNSNTMTEVNDWFTKHLPVRKENLKEIQVFPYPKEGVPIESKDYKIVLKY</sequence>
<evidence type="ECO:0008006" key="3">
    <source>
        <dbReference type="Google" id="ProtNLM"/>
    </source>
</evidence>
<dbReference type="AlphaFoldDB" id="V6S5D9"/>
<dbReference type="Proteomes" id="UP000319848">
    <property type="component" value="Unassembled WGS sequence"/>
</dbReference>
<proteinExistence type="predicted"/>
<organism evidence="1 2">
    <name type="scientific">Flavobacterium cauense R2A-7</name>
    <dbReference type="NCBI Taxonomy" id="1341154"/>
    <lineage>
        <taxon>Bacteria</taxon>
        <taxon>Pseudomonadati</taxon>
        <taxon>Bacteroidota</taxon>
        <taxon>Flavobacteriia</taxon>
        <taxon>Flavobacteriales</taxon>
        <taxon>Flavobacteriaceae</taxon>
        <taxon>Flavobacterium</taxon>
    </lineage>
</organism>
<dbReference type="PROSITE" id="PS51257">
    <property type="entry name" value="PROKAR_LIPOPROTEIN"/>
    <property type="match status" value="1"/>
</dbReference>
<accession>V6S5D9</accession>
<gene>
    <name evidence="1" type="ORF">IP98_01101</name>
</gene>
<reference evidence="1 2" key="1">
    <citation type="journal article" date="2015" name="Stand. Genomic Sci.">
        <title>Genomic Encyclopedia of Bacterial and Archaeal Type Strains, Phase III: the genomes of soil and plant-associated and newly described type strains.</title>
        <authorList>
            <person name="Whitman W.B."/>
            <person name="Woyke T."/>
            <person name="Klenk H.P."/>
            <person name="Zhou Y."/>
            <person name="Lilburn T.G."/>
            <person name="Beck B.J."/>
            <person name="De Vos P."/>
            <person name="Vandamme P."/>
            <person name="Eisen J.A."/>
            <person name="Garrity G."/>
            <person name="Hugenholtz P."/>
            <person name="Kyrpides N.C."/>
        </authorList>
    </citation>
    <scope>NUCLEOTIDE SEQUENCE [LARGE SCALE GENOMIC DNA]</scope>
    <source>
        <strain evidence="1 2">CGMCC 1.7270</strain>
    </source>
</reference>
<dbReference type="OrthoDB" id="163809at2"/>
<dbReference type="STRING" id="1341154.FCR2A7T_03630"/>
<evidence type="ECO:0000313" key="1">
    <source>
        <dbReference type="EMBL" id="TWI13120.1"/>
    </source>
</evidence>
<comment type="caution">
    <text evidence="1">The sequence shown here is derived from an EMBL/GenBank/DDBJ whole genome shotgun (WGS) entry which is preliminary data.</text>
</comment>
<dbReference type="EMBL" id="VLKQ01000004">
    <property type="protein sequence ID" value="TWI13120.1"/>
    <property type="molecule type" value="Genomic_DNA"/>
</dbReference>
<keyword evidence="2" id="KW-1185">Reference proteome</keyword>
<name>V6S5D9_9FLAO</name>